<gene>
    <name evidence="1" type="ORF">F3B53_00185</name>
</gene>
<comment type="caution">
    <text evidence="1">The sequence shown here is derived from an EMBL/GenBank/DDBJ whole genome shotgun (WGS) entry which is preliminary data.</text>
</comment>
<evidence type="ECO:0000313" key="1">
    <source>
        <dbReference type="EMBL" id="KAB1331223.1"/>
    </source>
</evidence>
<dbReference type="AlphaFoldDB" id="A0A6A1XQS1"/>
<evidence type="ECO:0008006" key="3">
    <source>
        <dbReference type="Google" id="ProtNLM"/>
    </source>
</evidence>
<dbReference type="RefSeq" id="WP_272196110.1">
    <property type="nucleotide sequence ID" value="NZ_CP113514.1"/>
</dbReference>
<evidence type="ECO:0000313" key="2">
    <source>
        <dbReference type="Proteomes" id="UP000375690"/>
    </source>
</evidence>
<accession>A0A6A1XQS1</accession>
<organism evidence="1 2">
    <name type="scientific">Bacteroides ovatus</name>
    <dbReference type="NCBI Taxonomy" id="28116"/>
    <lineage>
        <taxon>Bacteria</taxon>
        <taxon>Pseudomonadati</taxon>
        <taxon>Bacteroidota</taxon>
        <taxon>Bacteroidia</taxon>
        <taxon>Bacteroidales</taxon>
        <taxon>Bacteroidaceae</taxon>
        <taxon>Bacteroides</taxon>
    </lineage>
</organism>
<dbReference type="EMBL" id="VWFC01000001">
    <property type="protein sequence ID" value="KAB1331223.1"/>
    <property type="molecule type" value="Genomic_DNA"/>
</dbReference>
<sequence length="132" mass="14878">MTGQQAITEICKMLASGNVGVRIFKNRRERNFSGSEYIVVNHLSFPQESGLQYGYANINIHVKDADTGEPDSGRIDQIAALVLTLFKETEDAEGNVYTVRLGAEFSLYDDSFFPDEDGTSYQNFKIKVLYYN</sequence>
<name>A0A6A1XQS1_BACOV</name>
<dbReference type="Proteomes" id="UP000375690">
    <property type="component" value="Unassembled WGS sequence"/>
</dbReference>
<protein>
    <recommendedName>
        <fullName evidence="3">DUF3168 domain-containing protein</fullName>
    </recommendedName>
</protein>
<reference evidence="1 2" key="1">
    <citation type="journal article" date="2019" name="Nat. Med.">
        <title>A library of human gut bacterial isolates paired with longitudinal multiomics data enables mechanistic microbiome research.</title>
        <authorList>
            <person name="Poyet M."/>
            <person name="Groussin M."/>
            <person name="Gibbons S.M."/>
            <person name="Avila-Pacheco J."/>
            <person name="Jiang X."/>
            <person name="Kearney S.M."/>
            <person name="Perrotta A.R."/>
            <person name="Berdy B."/>
            <person name="Zhao S."/>
            <person name="Lieberman T.D."/>
            <person name="Swanson P.K."/>
            <person name="Smith M."/>
            <person name="Roesemann S."/>
            <person name="Alexander J.E."/>
            <person name="Rich S.A."/>
            <person name="Livny J."/>
            <person name="Vlamakis H."/>
            <person name="Clish C."/>
            <person name="Bullock K."/>
            <person name="Deik A."/>
            <person name="Scott J."/>
            <person name="Pierce K.A."/>
            <person name="Xavier R.J."/>
            <person name="Alm E.J."/>
        </authorList>
    </citation>
    <scope>NUCLEOTIDE SEQUENCE [LARGE SCALE GENOMIC DNA]</scope>
    <source>
        <strain evidence="1 2">BIOML-A2</strain>
    </source>
</reference>
<proteinExistence type="predicted"/>